<comment type="caution">
    <text evidence="1">The sequence shown here is derived from an EMBL/GenBank/DDBJ whole genome shotgun (WGS) entry which is preliminary data.</text>
</comment>
<dbReference type="Proteomes" id="UP000239156">
    <property type="component" value="Unassembled WGS sequence"/>
</dbReference>
<dbReference type="EMBL" id="PKSL01000004">
    <property type="protein sequence ID" value="POW17055.1"/>
    <property type="molecule type" value="Genomic_DNA"/>
</dbReference>
<evidence type="ECO:0000313" key="2">
    <source>
        <dbReference type="Proteomes" id="UP000239156"/>
    </source>
</evidence>
<keyword evidence="2" id="KW-1185">Reference proteome</keyword>
<proteinExistence type="predicted"/>
<evidence type="ECO:0000313" key="1">
    <source>
        <dbReference type="EMBL" id="POW17055.1"/>
    </source>
</evidence>
<organism evidence="1 2">
    <name type="scientific">Puccinia striiformis</name>
    <dbReference type="NCBI Taxonomy" id="27350"/>
    <lineage>
        <taxon>Eukaryota</taxon>
        <taxon>Fungi</taxon>
        <taxon>Dikarya</taxon>
        <taxon>Basidiomycota</taxon>
        <taxon>Pucciniomycotina</taxon>
        <taxon>Pucciniomycetes</taxon>
        <taxon>Pucciniales</taxon>
        <taxon>Pucciniaceae</taxon>
        <taxon>Puccinia</taxon>
    </lineage>
</organism>
<sequence length="65" mass="7362">MVDNYNAVPKKPACDENVLFEREFQELNAELYTNTQGKGAHKKTLLSDPKILETLQAWTAKQKPG</sequence>
<name>A0A2S4W5K0_9BASI</name>
<accession>A0A2S4W5K0</accession>
<dbReference type="AlphaFoldDB" id="A0A2S4W5K0"/>
<gene>
    <name evidence="1" type="ORF">PSTT_00861</name>
</gene>
<reference evidence="1" key="1">
    <citation type="submission" date="2017-12" db="EMBL/GenBank/DDBJ databases">
        <title>Gene loss provides genomic basis for host adaptation in cereal stripe rust fungi.</title>
        <authorList>
            <person name="Xia C."/>
        </authorList>
    </citation>
    <scope>NUCLEOTIDE SEQUENCE [LARGE SCALE GENOMIC DNA]</scope>
    <source>
        <strain evidence="1">93-210</strain>
    </source>
</reference>
<dbReference type="VEuPathDB" id="FungiDB:PSTT_00861"/>
<feature type="non-terminal residue" evidence="1">
    <location>
        <position position="65"/>
    </location>
</feature>
<protein>
    <submittedName>
        <fullName evidence="1">Uncharacterized protein</fullName>
    </submittedName>
</protein>